<dbReference type="WBParaSite" id="PgR077_g001_t05">
    <property type="protein sequence ID" value="PgR077_g001_t05"/>
    <property type="gene ID" value="PgR077_g001"/>
</dbReference>
<dbReference type="Gene3D" id="1.25.10.10">
    <property type="entry name" value="Leucine-rich Repeat Variant"/>
    <property type="match status" value="1"/>
</dbReference>
<accession>A0A915C1H5</accession>
<dbReference type="Proteomes" id="UP000887569">
    <property type="component" value="Unplaced"/>
</dbReference>
<sequence>MLRAFIQSNIEHRLRERNKHIIIDTVRILAHREDSIKKYFAKENGIEMLLWFLTNEPSEQVMYYAAFALRSMLNHPDKTIAERCVSADGVKVEFRIIIKLQSFFLEVRWKMRANICEKISKITDTELLFWR</sequence>
<evidence type="ECO:0000313" key="1">
    <source>
        <dbReference type="Proteomes" id="UP000887569"/>
    </source>
</evidence>
<organism evidence="1 2">
    <name type="scientific">Parascaris univalens</name>
    <name type="common">Nematode worm</name>
    <dbReference type="NCBI Taxonomy" id="6257"/>
    <lineage>
        <taxon>Eukaryota</taxon>
        <taxon>Metazoa</taxon>
        <taxon>Ecdysozoa</taxon>
        <taxon>Nematoda</taxon>
        <taxon>Chromadorea</taxon>
        <taxon>Rhabditida</taxon>
        <taxon>Spirurina</taxon>
        <taxon>Ascaridomorpha</taxon>
        <taxon>Ascaridoidea</taxon>
        <taxon>Ascarididae</taxon>
        <taxon>Parascaris</taxon>
    </lineage>
</organism>
<keyword evidence="1" id="KW-1185">Reference proteome</keyword>
<name>A0A915C1H5_PARUN</name>
<evidence type="ECO:0000313" key="2">
    <source>
        <dbReference type="WBParaSite" id="PgR077_g001_t05"/>
    </source>
</evidence>
<protein>
    <submittedName>
        <fullName evidence="2">Armadillo repeat-containing domain-containing protein</fullName>
    </submittedName>
</protein>
<dbReference type="InterPro" id="IPR016024">
    <property type="entry name" value="ARM-type_fold"/>
</dbReference>
<dbReference type="AlphaFoldDB" id="A0A915C1H5"/>
<reference evidence="2" key="1">
    <citation type="submission" date="2022-11" db="UniProtKB">
        <authorList>
            <consortium name="WormBaseParasite"/>
        </authorList>
    </citation>
    <scope>IDENTIFICATION</scope>
</reference>
<proteinExistence type="predicted"/>
<dbReference type="InterPro" id="IPR011989">
    <property type="entry name" value="ARM-like"/>
</dbReference>
<dbReference type="SUPFAM" id="SSF48371">
    <property type="entry name" value="ARM repeat"/>
    <property type="match status" value="1"/>
</dbReference>